<evidence type="ECO:0000259" key="8">
    <source>
        <dbReference type="PROSITE" id="PS00716"/>
    </source>
</evidence>
<dbReference type="InterPro" id="IPR000943">
    <property type="entry name" value="RNA_pol_sigma70"/>
</dbReference>
<proteinExistence type="inferred from homology"/>
<dbReference type="Proteomes" id="UP000463224">
    <property type="component" value="Unassembled WGS sequence"/>
</dbReference>
<dbReference type="RefSeq" id="WP_156713842.1">
    <property type="nucleotide sequence ID" value="NZ_WPHG01000004.1"/>
</dbReference>
<dbReference type="InterPro" id="IPR014284">
    <property type="entry name" value="RNA_pol_sigma-70_dom"/>
</dbReference>
<evidence type="ECO:0000313" key="10">
    <source>
        <dbReference type="Proteomes" id="UP000463224"/>
    </source>
</evidence>
<evidence type="ECO:0000313" key="9">
    <source>
        <dbReference type="EMBL" id="MVA98864.1"/>
    </source>
</evidence>
<accession>A0A844QJU1</accession>
<evidence type="ECO:0000259" key="7">
    <source>
        <dbReference type="PROSITE" id="PS00715"/>
    </source>
</evidence>
<dbReference type="GO" id="GO:0006352">
    <property type="term" value="P:DNA-templated transcription initiation"/>
    <property type="evidence" value="ECO:0007669"/>
    <property type="project" value="InterPro"/>
</dbReference>
<sequence length="223" mass="24855">MRVSQAYLSPVEESALIRKAKAGDDHARDRIVLAFSRLAVSIARKYRTFGVPVEDLVSEGIIGLLTALDKFDPDRGNRFYTYAQWWVRAQILDYVFRQVGVVRGPSSAAAKMRFFRGERPVMSMSMEARVGGDLTVGDTLVCANPRPDELAETVIDGERRSAALDRALGRLKKRERAIIEARYLSDEKVTLADLSPVIGVSRERIRQIEVKALAKVSKAMAAE</sequence>
<keyword evidence="10" id="KW-1185">Reference proteome</keyword>
<comment type="similarity">
    <text evidence="1 6">Belongs to the sigma-70 factor family.</text>
</comment>
<feature type="domain" description="RNA polymerase sigma-70" evidence="8">
    <location>
        <begin position="190"/>
        <end position="216"/>
    </location>
</feature>
<dbReference type="EMBL" id="WPHG01000004">
    <property type="protein sequence ID" value="MVA98864.1"/>
    <property type="molecule type" value="Genomic_DNA"/>
</dbReference>
<dbReference type="Pfam" id="PF04545">
    <property type="entry name" value="Sigma70_r4"/>
    <property type="match status" value="1"/>
</dbReference>
<reference evidence="9 10" key="1">
    <citation type="submission" date="2019-12" db="EMBL/GenBank/DDBJ databases">
        <title>Nitratireductor arenosus sp. nov., Isolated from sea sand, Jeju island, South Korea.</title>
        <authorList>
            <person name="Kim W."/>
        </authorList>
    </citation>
    <scope>NUCLEOTIDE SEQUENCE [LARGE SCALE GENOMIC DNA]</scope>
    <source>
        <strain evidence="9 10">CAU 1489</strain>
    </source>
</reference>
<dbReference type="InterPro" id="IPR013325">
    <property type="entry name" value="RNA_pol_sigma_r2"/>
</dbReference>
<evidence type="ECO:0000256" key="2">
    <source>
        <dbReference type="ARBA" id="ARBA00023015"/>
    </source>
</evidence>
<dbReference type="GO" id="GO:0016987">
    <property type="term" value="F:sigma factor activity"/>
    <property type="evidence" value="ECO:0007669"/>
    <property type="project" value="UniProtKB-KW"/>
</dbReference>
<dbReference type="PROSITE" id="PS00716">
    <property type="entry name" value="SIGMA70_2"/>
    <property type="match status" value="1"/>
</dbReference>
<dbReference type="Pfam" id="PF04542">
    <property type="entry name" value="Sigma70_r2"/>
    <property type="match status" value="1"/>
</dbReference>
<dbReference type="PROSITE" id="PS00715">
    <property type="entry name" value="SIGMA70_1"/>
    <property type="match status" value="1"/>
</dbReference>
<dbReference type="Gene3D" id="1.10.10.10">
    <property type="entry name" value="Winged helix-like DNA-binding domain superfamily/Winged helix DNA-binding domain"/>
    <property type="match status" value="1"/>
</dbReference>
<organism evidence="9 10">
    <name type="scientific">Nitratireductor arenosus</name>
    <dbReference type="NCBI Taxonomy" id="2682096"/>
    <lineage>
        <taxon>Bacteria</taxon>
        <taxon>Pseudomonadati</taxon>
        <taxon>Pseudomonadota</taxon>
        <taxon>Alphaproteobacteria</taxon>
        <taxon>Hyphomicrobiales</taxon>
        <taxon>Phyllobacteriaceae</taxon>
        <taxon>Nitratireductor</taxon>
    </lineage>
</organism>
<evidence type="ECO:0000256" key="4">
    <source>
        <dbReference type="ARBA" id="ARBA00023125"/>
    </source>
</evidence>
<dbReference type="PANTHER" id="PTHR30376:SF3">
    <property type="entry name" value="RNA POLYMERASE SIGMA FACTOR RPOH"/>
    <property type="match status" value="1"/>
</dbReference>
<dbReference type="NCBIfam" id="TIGR02937">
    <property type="entry name" value="sigma70-ECF"/>
    <property type="match status" value="1"/>
</dbReference>
<evidence type="ECO:0000256" key="1">
    <source>
        <dbReference type="ARBA" id="ARBA00007788"/>
    </source>
</evidence>
<dbReference type="SUPFAM" id="SSF88659">
    <property type="entry name" value="Sigma3 and sigma4 domains of RNA polymerase sigma factors"/>
    <property type="match status" value="1"/>
</dbReference>
<dbReference type="InterPro" id="IPR036388">
    <property type="entry name" value="WH-like_DNA-bd_sf"/>
</dbReference>
<dbReference type="Gene3D" id="1.20.120.1810">
    <property type="match status" value="1"/>
</dbReference>
<dbReference type="PRINTS" id="PR00046">
    <property type="entry name" value="SIGMA70FCT"/>
</dbReference>
<evidence type="ECO:0000256" key="3">
    <source>
        <dbReference type="ARBA" id="ARBA00023082"/>
    </source>
</evidence>
<keyword evidence="2 6" id="KW-0805">Transcription regulation</keyword>
<dbReference type="GO" id="GO:0003677">
    <property type="term" value="F:DNA binding"/>
    <property type="evidence" value="ECO:0007669"/>
    <property type="project" value="UniProtKB-KW"/>
</dbReference>
<dbReference type="SUPFAM" id="SSF88946">
    <property type="entry name" value="Sigma2 domain of RNA polymerase sigma factors"/>
    <property type="match status" value="1"/>
</dbReference>
<dbReference type="InterPro" id="IPR013324">
    <property type="entry name" value="RNA_pol_sigma_r3/r4-like"/>
</dbReference>
<dbReference type="InterPro" id="IPR007627">
    <property type="entry name" value="RNA_pol_sigma70_r2"/>
</dbReference>
<feature type="domain" description="RNA polymerase sigma-70" evidence="7">
    <location>
        <begin position="55"/>
        <end position="68"/>
    </location>
</feature>
<dbReference type="InterPro" id="IPR007630">
    <property type="entry name" value="RNA_pol_sigma70_r4"/>
</dbReference>
<gene>
    <name evidence="9" type="ORF">GN330_16575</name>
</gene>
<evidence type="ECO:0000256" key="5">
    <source>
        <dbReference type="ARBA" id="ARBA00023163"/>
    </source>
</evidence>
<keyword evidence="5 6" id="KW-0804">Transcription</keyword>
<evidence type="ECO:0000256" key="6">
    <source>
        <dbReference type="RuleBase" id="RU362124"/>
    </source>
</evidence>
<protein>
    <recommendedName>
        <fullName evidence="6">RNA polymerase sigma factor</fullName>
    </recommendedName>
</protein>
<comment type="function">
    <text evidence="6">Sigma factors are initiation factors that promote the attachment of RNA polymerase to specific initiation sites and are then released.</text>
</comment>
<dbReference type="InterPro" id="IPR050813">
    <property type="entry name" value="Sigma-70_Factor"/>
</dbReference>
<keyword evidence="3 6" id="KW-0731">Sigma factor</keyword>
<dbReference type="PANTHER" id="PTHR30376">
    <property type="entry name" value="SIGMA FACTOR RPOH HEAT SHOCK RELATED"/>
    <property type="match status" value="1"/>
</dbReference>
<comment type="caution">
    <text evidence="9">The sequence shown here is derived from an EMBL/GenBank/DDBJ whole genome shotgun (WGS) entry which is preliminary data.</text>
</comment>
<dbReference type="AlphaFoldDB" id="A0A844QJU1"/>
<name>A0A844QJU1_9HYPH</name>
<keyword evidence="4 6" id="KW-0238">DNA-binding</keyword>